<name>U2ERC7_9GAMM</name>
<comment type="caution">
    <text evidence="1">The sequence shown here is derived from an EMBL/GenBank/DDBJ whole genome shotgun (WGS) entry which is preliminary data.</text>
</comment>
<dbReference type="Proteomes" id="UP000006242">
    <property type="component" value="Unassembled WGS sequence"/>
</dbReference>
<proteinExistence type="predicted"/>
<organism evidence="1 2">
    <name type="scientific">Salinisphaera shabanensis E1L3A</name>
    <dbReference type="NCBI Taxonomy" id="1033802"/>
    <lineage>
        <taxon>Bacteria</taxon>
        <taxon>Pseudomonadati</taxon>
        <taxon>Pseudomonadota</taxon>
        <taxon>Gammaproteobacteria</taxon>
        <taxon>Salinisphaerales</taxon>
        <taxon>Salinisphaeraceae</taxon>
        <taxon>Salinisphaera</taxon>
    </lineage>
</organism>
<dbReference type="EMBL" id="AFNV02000003">
    <property type="protein sequence ID" value="ERJ20310.1"/>
    <property type="molecule type" value="Genomic_DNA"/>
</dbReference>
<dbReference type="AlphaFoldDB" id="U2ERC7"/>
<keyword evidence="2" id="KW-1185">Reference proteome</keyword>
<evidence type="ECO:0000313" key="2">
    <source>
        <dbReference type="Proteomes" id="UP000006242"/>
    </source>
</evidence>
<gene>
    <name evidence="1" type="ORF">SSPSH_000420</name>
</gene>
<protein>
    <submittedName>
        <fullName evidence="1">Uncharacterized protein</fullName>
    </submittedName>
</protein>
<reference evidence="1 2" key="1">
    <citation type="journal article" date="2011" name="J. Bacteriol.">
        <title>Genome sequence of Salinisphaera shabanensis, a gammaproteobacterium from the harsh, variable environment of the brine-seawater interface of the Shaban Deep in the Red Sea.</title>
        <authorList>
            <person name="Antunes A."/>
            <person name="Alam I."/>
            <person name="Bajic V.B."/>
            <person name="Stingl U."/>
        </authorList>
    </citation>
    <scope>NUCLEOTIDE SEQUENCE [LARGE SCALE GENOMIC DNA]</scope>
    <source>
        <strain evidence="1 2">E1L3A</strain>
    </source>
</reference>
<accession>U2ERC7</accession>
<dbReference type="STRING" id="1033802.SSPSH_000420"/>
<reference evidence="1 2" key="2">
    <citation type="journal article" date="2013" name="PLoS ONE">
        <title>INDIGO - INtegrated Data Warehouse of MIcrobial GenOmes with Examples from the Red Sea Extremophiles.</title>
        <authorList>
            <person name="Alam I."/>
            <person name="Antunes A."/>
            <person name="Kamau A.A."/>
            <person name="Ba Alawi W."/>
            <person name="Kalkatawi M."/>
            <person name="Stingl U."/>
            <person name="Bajic V.B."/>
        </authorList>
    </citation>
    <scope>NUCLEOTIDE SEQUENCE [LARGE SCALE GENOMIC DNA]</scope>
    <source>
        <strain evidence="1 2">E1L3A</strain>
    </source>
</reference>
<sequence length="51" mass="5945">MFTTGDVCTPHRVTLRRKKNIRSLMSTAYDIDPDKRIIRHESGRTGLTRRS</sequence>
<evidence type="ECO:0000313" key="1">
    <source>
        <dbReference type="EMBL" id="ERJ20310.1"/>
    </source>
</evidence>